<dbReference type="EMBL" id="JBCLYO010000124">
    <property type="protein sequence ID" value="KAL0073152.1"/>
    <property type="molecule type" value="Genomic_DNA"/>
</dbReference>
<keyword evidence="11" id="KW-0460">Magnesium</keyword>
<dbReference type="SUPFAM" id="SSF55003">
    <property type="entry name" value="PAP/Archaeal CCA-adding enzyme, C-terminal domain"/>
    <property type="match status" value="1"/>
</dbReference>
<dbReference type="Gene3D" id="1.10.1410.10">
    <property type="match status" value="1"/>
</dbReference>
<keyword evidence="7" id="KW-0808">Transferase</keyword>
<evidence type="ECO:0000256" key="12">
    <source>
        <dbReference type="ARBA" id="ARBA00023242"/>
    </source>
</evidence>
<keyword evidence="12" id="KW-0539">Nucleus</keyword>
<gene>
    <name evidence="15" type="ORF">J3Q64DRAFT_1811924</name>
</gene>
<proteinExistence type="inferred from homology"/>
<comment type="subcellular location">
    <subcellularLocation>
        <location evidence="3">Nucleus</location>
    </subcellularLocation>
</comment>
<evidence type="ECO:0000313" key="16">
    <source>
        <dbReference type="Proteomes" id="UP001448207"/>
    </source>
</evidence>
<name>A0ABR3AGJ3_PHYBL</name>
<dbReference type="SUPFAM" id="SSF81301">
    <property type="entry name" value="Nucleotidyltransferase"/>
    <property type="match status" value="1"/>
</dbReference>
<dbReference type="EC" id="2.7.7.19" evidence="5"/>
<evidence type="ECO:0000256" key="11">
    <source>
        <dbReference type="ARBA" id="ARBA00022842"/>
    </source>
</evidence>
<sequence>MHAPIDDTTWKQYLSSRLITEGPTEAKKRENVMSLLKSLLIPFSEQYANKQRLRAVPVCQILPFGSYSLGGHLANADIDVVCLAPSTVVERTAVPIIKCSIDSIMTDISFVSLKQPSIPPNIKLLDDGYLEGLDSVCLASMDVDLQHKQVFQQAMQAIKHWATQRCMYGKPMGYLNASPESLTTHGLLQAFFCMWAEWPWPVPVMVTDGIPDKRGQTIPYNPSQETAVMPIITPCYPVSFSAPFTTLSTLKVMTKEFKRASLILDSYFDQSESMLDKLFSEFDIIRPYKHFLKVVVSCETQKSHETWIRKMAVAIPRFVTMLEQNYKSIYEKNALRAGEDSDVAREQSFATALSPGVLLMTWYIIGLEVKIPKNEDRVLDICSEVDDFIRTIDEKRNSKDIDMTVSVVSMKR</sequence>
<comment type="cofactor">
    <cofactor evidence="1">
        <name>Mn(2+)</name>
        <dbReference type="ChEBI" id="CHEBI:29035"/>
    </cofactor>
</comment>
<evidence type="ECO:0000259" key="13">
    <source>
        <dbReference type="Pfam" id="PF04928"/>
    </source>
</evidence>
<protein>
    <recommendedName>
        <fullName evidence="5">polynucleotide adenylyltransferase</fullName>
        <ecNumber evidence="5">2.7.7.19</ecNumber>
    </recommendedName>
</protein>
<keyword evidence="6" id="KW-0507">mRNA processing</keyword>
<dbReference type="PANTHER" id="PTHR10682:SF10">
    <property type="entry name" value="POLYNUCLEOTIDE ADENYLYLTRANSFERASE"/>
    <property type="match status" value="1"/>
</dbReference>
<evidence type="ECO:0000256" key="2">
    <source>
        <dbReference type="ARBA" id="ARBA00001946"/>
    </source>
</evidence>
<evidence type="ECO:0000256" key="5">
    <source>
        <dbReference type="ARBA" id="ARBA00012388"/>
    </source>
</evidence>
<comment type="caution">
    <text evidence="15">The sequence shown here is derived from an EMBL/GenBank/DDBJ whole genome shotgun (WGS) entry which is preliminary data.</text>
</comment>
<feature type="domain" description="Poly(A) polymerase nucleotidyltransferase" evidence="14">
    <location>
        <begin position="87"/>
        <end position="141"/>
    </location>
</feature>
<comment type="similarity">
    <text evidence="4">Belongs to the poly(A) polymerase family.</text>
</comment>
<dbReference type="Pfam" id="PF04928">
    <property type="entry name" value="PAP_central"/>
    <property type="match status" value="1"/>
</dbReference>
<evidence type="ECO:0000313" key="15">
    <source>
        <dbReference type="EMBL" id="KAL0073152.1"/>
    </source>
</evidence>
<evidence type="ECO:0000259" key="14">
    <source>
        <dbReference type="Pfam" id="PF20750"/>
    </source>
</evidence>
<evidence type="ECO:0000256" key="9">
    <source>
        <dbReference type="ARBA" id="ARBA00022741"/>
    </source>
</evidence>
<keyword evidence="16" id="KW-1185">Reference proteome</keyword>
<dbReference type="InterPro" id="IPR007012">
    <property type="entry name" value="PolA_pol_cen_dom"/>
</dbReference>
<dbReference type="Gene3D" id="3.30.460.10">
    <property type="entry name" value="Beta Polymerase, domain 2"/>
    <property type="match status" value="1"/>
</dbReference>
<dbReference type="InterPro" id="IPR011068">
    <property type="entry name" value="NuclTrfase_I-like_C"/>
</dbReference>
<dbReference type="PANTHER" id="PTHR10682">
    <property type="entry name" value="POLY A POLYMERASE"/>
    <property type="match status" value="1"/>
</dbReference>
<evidence type="ECO:0000256" key="7">
    <source>
        <dbReference type="ARBA" id="ARBA00022679"/>
    </source>
</evidence>
<feature type="domain" description="Poly(A) polymerase central" evidence="13">
    <location>
        <begin position="150"/>
        <end position="280"/>
    </location>
</feature>
<evidence type="ECO:0000256" key="8">
    <source>
        <dbReference type="ARBA" id="ARBA00022723"/>
    </source>
</evidence>
<reference evidence="15 16" key="1">
    <citation type="submission" date="2024-04" db="EMBL/GenBank/DDBJ databases">
        <title>Symmetric and asymmetric DNA N6-adenine methylation regulates different biological responses in Mucorales.</title>
        <authorList>
            <consortium name="Lawrence Berkeley National Laboratory"/>
            <person name="Lax C."/>
            <person name="Mondo S.J."/>
            <person name="Osorio-Concepcion M."/>
            <person name="Muszewska A."/>
            <person name="Corrochano-Luque M."/>
            <person name="Gutierrez G."/>
            <person name="Riley R."/>
            <person name="Lipzen A."/>
            <person name="Guo J."/>
            <person name="Hundley H."/>
            <person name="Amirebrahimi M."/>
            <person name="Ng V."/>
            <person name="Lorenzo-Gutierrez D."/>
            <person name="Binder U."/>
            <person name="Yang J."/>
            <person name="Song Y."/>
            <person name="Canovas D."/>
            <person name="Navarro E."/>
            <person name="Freitag M."/>
            <person name="Gabaldon T."/>
            <person name="Grigoriev I.V."/>
            <person name="Corrochano L.M."/>
            <person name="Nicolas F.E."/>
            <person name="Garre V."/>
        </authorList>
    </citation>
    <scope>NUCLEOTIDE SEQUENCE [LARGE SCALE GENOMIC DNA]</scope>
    <source>
        <strain evidence="15 16">L51</strain>
    </source>
</reference>
<evidence type="ECO:0000256" key="1">
    <source>
        <dbReference type="ARBA" id="ARBA00001936"/>
    </source>
</evidence>
<dbReference type="Gene3D" id="3.30.70.590">
    <property type="entry name" value="Poly(A) polymerase predicted RNA binding domain"/>
    <property type="match status" value="1"/>
</dbReference>
<evidence type="ECO:0000256" key="3">
    <source>
        <dbReference type="ARBA" id="ARBA00004123"/>
    </source>
</evidence>
<dbReference type="Pfam" id="PF20750">
    <property type="entry name" value="PAP_NTPase"/>
    <property type="match status" value="1"/>
</dbReference>
<organism evidence="15 16">
    <name type="scientific">Phycomyces blakesleeanus</name>
    <dbReference type="NCBI Taxonomy" id="4837"/>
    <lineage>
        <taxon>Eukaryota</taxon>
        <taxon>Fungi</taxon>
        <taxon>Fungi incertae sedis</taxon>
        <taxon>Mucoromycota</taxon>
        <taxon>Mucoromycotina</taxon>
        <taxon>Mucoromycetes</taxon>
        <taxon>Mucorales</taxon>
        <taxon>Phycomycetaceae</taxon>
        <taxon>Phycomyces</taxon>
    </lineage>
</organism>
<evidence type="ECO:0000256" key="4">
    <source>
        <dbReference type="ARBA" id="ARBA00010912"/>
    </source>
</evidence>
<comment type="cofactor">
    <cofactor evidence="2">
        <name>Mg(2+)</name>
        <dbReference type="ChEBI" id="CHEBI:18420"/>
    </cofactor>
</comment>
<evidence type="ECO:0000256" key="10">
    <source>
        <dbReference type="ARBA" id="ARBA00022840"/>
    </source>
</evidence>
<dbReference type="SUPFAM" id="SSF81631">
    <property type="entry name" value="PAP/OAS1 substrate-binding domain"/>
    <property type="match status" value="1"/>
</dbReference>
<dbReference type="InterPro" id="IPR043519">
    <property type="entry name" value="NT_sf"/>
</dbReference>
<keyword evidence="10" id="KW-0067">ATP-binding</keyword>
<accession>A0ABR3AGJ3</accession>
<dbReference type="InterPro" id="IPR048840">
    <property type="entry name" value="PolA_pol_NTPase"/>
</dbReference>
<keyword evidence="9" id="KW-0547">Nucleotide-binding</keyword>
<dbReference type="Proteomes" id="UP001448207">
    <property type="component" value="Unassembled WGS sequence"/>
</dbReference>
<keyword evidence="8" id="KW-0479">Metal-binding</keyword>
<evidence type="ECO:0000256" key="6">
    <source>
        <dbReference type="ARBA" id="ARBA00022664"/>
    </source>
</evidence>